<comment type="subcellular location">
    <subcellularLocation>
        <location evidence="1 4">Bacterial flagellum basal body</location>
    </subcellularLocation>
</comment>
<dbReference type="RefSeq" id="WP_339573443.1">
    <property type="nucleotide sequence ID" value="NZ_JBBIAA010000001.1"/>
</dbReference>
<organism evidence="5 6">
    <name type="scientific">Pseudokineococcus basanitobsidens</name>
    <dbReference type="NCBI Taxonomy" id="1926649"/>
    <lineage>
        <taxon>Bacteria</taxon>
        <taxon>Bacillati</taxon>
        <taxon>Actinomycetota</taxon>
        <taxon>Actinomycetes</taxon>
        <taxon>Kineosporiales</taxon>
        <taxon>Kineosporiaceae</taxon>
        <taxon>Pseudokineococcus</taxon>
    </lineage>
</organism>
<dbReference type="Pfam" id="PF02049">
    <property type="entry name" value="FliE"/>
    <property type="match status" value="1"/>
</dbReference>
<evidence type="ECO:0000256" key="4">
    <source>
        <dbReference type="HAMAP-Rule" id="MF_00724"/>
    </source>
</evidence>
<sequence length="116" mass="11592">MSVMGIEALGGATRGVAPSLPSLPTGSVAPAGLVEQPASSGDVTNAFGAALARGLQSVEGLEATADSKAVQAATGDLTDVHDYVIAANQAKLATELTVAVRNKAVEAFSEIMRLQA</sequence>
<evidence type="ECO:0000256" key="3">
    <source>
        <dbReference type="ARBA" id="ARBA00023143"/>
    </source>
</evidence>
<keyword evidence="5" id="KW-0282">Flagellum</keyword>
<name>A0ABU8RG51_9ACTN</name>
<dbReference type="PANTHER" id="PTHR34653">
    <property type="match status" value="1"/>
</dbReference>
<dbReference type="HAMAP" id="MF_00724">
    <property type="entry name" value="FliE"/>
    <property type="match status" value="1"/>
</dbReference>
<protein>
    <recommendedName>
        <fullName evidence="4">Flagellar hook-basal body complex protein FliE</fullName>
    </recommendedName>
</protein>
<dbReference type="Proteomes" id="UP001387100">
    <property type="component" value="Unassembled WGS sequence"/>
</dbReference>
<keyword evidence="5" id="KW-0966">Cell projection</keyword>
<accession>A0ABU8RG51</accession>
<evidence type="ECO:0000313" key="6">
    <source>
        <dbReference type="Proteomes" id="UP001387100"/>
    </source>
</evidence>
<keyword evidence="6" id="KW-1185">Reference proteome</keyword>
<dbReference type="InterPro" id="IPR001624">
    <property type="entry name" value="FliE"/>
</dbReference>
<evidence type="ECO:0000256" key="2">
    <source>
        <dbReference type="ARBA" id="ARBA00009272"/>
    </source>
</evidence>
<keyword evidence="5" id="KW-0969">Cilium</keyword>
<comment type="caution">
    <text evidence="5">The sequence shown here is derived from an EMBL/GenBank/DDBJ whole genome shotgun (WGS) entry which is preliminary data.</text>
</comment>
<proteinExistence type="inferred from homology"/>
<evidence type="ECO:0000256" key="1">
    <source>
        <dbReference type="ARBA" id="ARBA00004117"/>
    </source>
</evidence>
<reference evidence="5 6" key="1">
    <citation type="journal article" date="2017" name="Int. J. Syst. Evol. Microbiol.">
        <title>Pseudokineococcus basanitobsidens sp. nov., isolated from volcanic rock.</title>
        <authorList>
            <person name="Lee D.W."/>
            <person name="Park M.Y."/>
            <person name="Kim J.J."/>
            <person name="Kim B.S."/>
        </authorList>
    </citation>
    <scope>NUCLEOTIDE SEQUENCE [LARGE SCALE GENOMIC DNA]</scope>
    <source>
        <strain evidence="5 6">DSM 103726</strain>
    </source>
</reference>
<keyword evidence="3 4" id="KW-0975">Bacterial flagellum</keyword>
<dbReference type="PANTHER" id="PTHR34653:SF1">
    <property type="entry name" value="FLAGELLAR HOOK-BASAL BODY COMPLEX PROTEIN FLIE"/>
    <property type="match status" value="1"/>
</dbReference>
<comment type="similarity">
    <text evidence="2 4">Belongs to the FliE family.</text>
</comment>
<evidence type="ECO:0000313" key="5">
    <source>
        <dbReference type="EMBL" id="MEJ5944053.1"/>
    </source>
</evidence>
<gene>
    <name evidence="4" type="primary">fliE</name>
    <name evidence="5" type="ORF">WDZ17_01910</name>
</gene>
<dbReference type="EMBL" id="JBBIAA010000001">
    <property type="protein sequence ID" value="MEJ5944053.1"/>
    <property type="molecule type" value="Genomic_DNA"/>
</dbReference>